<sequence>MNLDFNFLKESYIYFLDGAKWTLIISLISVFIGTLFGTLLCFMKRSKFKIFKIISTVYVEIVRGTPLLLQIMIVYIGSSAVFDIDIDVLPAAIIAIALNSGAYVSELIRAGIDAVDKGQLEAARSLGMTEGKAMILIILPQAIRKILPAVGNEFVAVIKESSMASTIGVAELMYGANVVTGVTYKAFEPLIVAAVFYFIMTFSLGRLMSYIERKLSIDDKSTELA</sequence>
<name>A0A6I1MGU9_9CLOT</name>
<dbReference type="EMBL" id="WHJC01000013">
    <property type="protein sequence ID" value="MPQ42595.1"/>
    <property type="molecule type" value="Genomic_DNA"/>
</dbReference>
<evidence type="ECO:0000256" key="2">
    <source>
        <dbReference type="ARBA" id="ARBA00010072"/>
    </source>
</evidence>
<feature type="transmembrane region" description="Helical" evidence="9">
    <location>
        <begin position="64"/>
        <end position="82"/>
    </location>
</feature>
<dbReference type="Gene3D" id="1.10.3720.10">
    <property type="entry name" value="MetI-like"/>
    <property type="match status" value="1"/>
</dbReference>
<dbReference type="GO" id="GO:0006865">
    <property type="term" value="P:amino acid transport"/>
    <property type="evidence" value="ECO:0007669"/>
    <property type="project" value="UniProtKB-KW"/>
</dbReference>
<keyword evidence="6" id="KW-0029">Amino-acid transport</keyword>
<proteinExistence type="inferred from homology"/>
<dbReference type="PANTHER" id="PTHR30614">
    <property type="entry name" value="MEMBRANE COMPONENT OF AMINO ACID ABC TRANSPORTER"/>
    <property type="match status" value="1"/>
</dbReference>
<keyword evidence="5 9" id="KW-0812">Transmembrane</keyword>
<keyword evidence="8 9" id="KW-0472">Membrane</keyword>
<evidence type="ECO:0000256" key="3">
    <source>
        <dbReference type="ARBA" id="ARBA00022448"/>
    </source>
</evidence>
<dbReference type="Pfam" id="PF00528">
    <property type="entry name" value="BPD_transp_1"/>
    <property type="match status" value="1"/>
</dbReference>
<feature type="transmembrane region" description="Helical" evidence="9">
    <location>
        <begin position="190"/>
        <end position="211"/>
    </location>
</feature>
<dbReference type="InterPro" id="IPR010065">
    <property type="entry name" value="AA_ABC_transptr_permease_3TM"/>
</dbReference>
<evidence type="ECO:0000256" key="1">
    <source>
        <dbReference type="ARBA" id="ARBA00004651"/>
    </source>
</evidence>
<keyword evidence="7 9" id="KW-1133">Transmembrane helix</keyword>
<dbReference type="AlphaFoldDB" id="A0A6I1MGU9"/>
<dbReference type="PROSITE" id="PS50928">
    <property type="entry name" value="ABC_TM1"/>
    <property type="match status" value="1"/>
</dbReference>
<comment type="subcellular location">
    <subcellularLocation>
        <location evidence="1 9">Cell membrane</location>
        <topology evidence="1 9">Multi-pass membrane protein</topology>
    </subcellularLocation>
</comment>
<feature type="transmembrane region" description="Helical" evidence="9">
    <location>
        <begin position="88"/>
        <end position="108"/>
    </location>
</feature>
<dbReference type="NCBIfam" id="TIGR01726">
    <property type="entry name" value="HEQRo_perm_3TM"/>
    <property type="match status" value="1"/>
</dbReference>
<evidence type="ECO:0000256" key="6">
    <source>
        <dbReference type="ARBA" id="ARBA00022970"/>
    </source>
</evidence>
<reference evidence="11 12" key="1">
    <citation type="submission" date="2019-10" db="EMBL/GenBank/DDBJ databases">
        <title>The Genome Sequence of Clostridium tarantellae Isolated from Fish Brain.</title>
        <authorList>
            <person name="Bano L."/>
            <person name="Kiel M."/>
            <person name="Sales G."/>
            <person name="Doxey A.C."/>
            <person name="Mansfield M.J."/>
            <person name="Schiavone M."/>
            <person name="Rossetto O."/>
            <person name="Pirazzini M."/>
            <person name="Dobrindt U."/>
            <person name="Montecucco C."/>
        </authorList>
    </citation>
    <scope>NUCLEOTIDE SEQUENCE [LARGE SCALE GENOMIC DNA]</scope>
    <source>
        <strain evidence="11 12">DSM 3997</strain>
    </source>
</reference>
<comment type="caution">
    <text evidence="11">The sequence shown here is derived from an EMBL/GenBank/DDBJ whole genome shotgun (WGS) entry which is preliminary data.</text>
</comment>
<evidence type="ECO:0000313" key="12">
    <source>
        <dbReference type="Proteomes" id="UP000430345"/>
    </source>
</evidence>
<keyword evidence="4" id="KW-1003">Cell membrane</keyword>
<feature type="transmembrane region" description="Helical" evidence="9">
    <location>
        <begin position="20"/>
        <end position="43"/>
    </location>
</feature>
<dbReference type="InterPro" id="IPR043429">
    <property type="entry name" value="ArtM/GltK/GlnP/TcyL/YhdX-like"/>
</dbReference>
<keyword evidence="3 9" id="KW-0813">Transport</keyword>
<dbReference type="CDD" id="cd06261">
    <property type="entry name" value="TM_PBP2"/>
    <property type="match status" value="1"/>
</dbReference>
<evidence type="ECO:0000313" key="11">
    <source>
        <dbReference type="EMBL" id="MPQ42595.1"/>
    </source>
</evidence>
<dbReference type="OrthoDB" id="9787841at2"/>
<evidence type="ECO:0000256" key="7">
    <source>
        <dbReference type="ARBA" id="ARBA00022989"/>
    </source>
</evidence>
<keyword evidence="12" id="KW-1185">Reference proteome</keyword>
<evidence type="ECO:0000256" key="4">
    <source>
        <dbReference type="ARBA" id="ARBA00022475"/>
    </source>
</evidence>
<dbReference type="InterPro" id="IPR000515">
    <property type="entry name" value="MetI-like"/>
</dbReference>
<dbReference type="RefSeq" id="WP_152887368.1">
    <property type="nucleotide sequence ID" value="NZ_WHJC01000013.1"/>
</dbReference>
<evidence type="ECO:0000256" key="5">
    <source>
        <dbReference type="ARBA" id="ARBA00022692"/>
    </source>
</evidence>
<evidence type="ECO:0000256" key="9">
    <source>
        <dbReference type="RuleBase" id="RU363032"/>
    </source>
</evidence>
<evidence type="ECO:0000259" key="10">
    <source>
        <dbReference type="PROSITE" id="PS50928"/>
    </source>
</evidence>
<accession>A0A6I1MGU9</accession>
<organism evidence="11 12">
    <name type="scientific">Clostridium tarantellae</name>
    <dbReference type="NCBI Taxonomy" id="39493"/>
    <lineage>
        <taxon>Bacteria</taxon>
        <taxon>Bacillati</taxon>
        <taxon>Bacillota</taxon>
        <taxon>Clostridia</taxon>
        <taxon>Eubacteriales</taxon>
        <taxon>Clostridiaceae</taxon>
        <taxon>Clostridium</taxon>
    </lineage>
</organism>
<dbReference type="GO" id="GO:0043190">
    <property type="term" value="C:ATP-binding cassette (ABC) transporter complex"/>
    <property type="evidence" value="ECO:0007669"/>
    <property type="project" value="InterPro"/>
</dbReference>
<dbReference type="FunFam" id="1.10.3720.10:FF:000033">
    <property type="entry name" value="Polar amino acid ABC transporter permease"/>
    <property type="match status" value="1"/>
</dbReference>
<dbReference type="InterPro" id="IPR035906">
    <property type="entry name" value="MetI-like_sf"/>
</dbReference>
<dbReference type="PANTHER" id="PTHR30614:SF20">
    <property type="entry name" value="GLUTAMINE TRANSPORT SYSTEM PERMEASE PROTEIN GLNP"/>
    <property type="match status" value="1"/>
</dbReference>
<dbReference type="GO" id="GO:0022857">
    <property type="term" value="F:transmembrane transporter activity"/>
    <property type="evidence" value="ECO:0007669"/>
    <property type="project" value="InterPro"/>
</dbReference>
<comment type="similarity">
    <text evidence="2">Belongs to the binding-protein-dependent transport system permease family. HisMQ subfamily.</text>
</comment>
<feature type="domain" description="ABC transmembrane type-1" evidence="10">
    <location>
        <begin position="19"/>
        <end position="208"/>
    </location>
</feature>
<dbReference type="SUPFAM" id="SSF161098">
    <property type="entry name" value="MetI-like"/>
    <property type="match status" value="1"/>
</dbReference>
<protein>
    <submittedName>
        <fullName evidence="11">ABC transporter permease subunit</fullName>
    </submittedName>
</protein>
<dbReference type="Proteomes" id="UP000430345">
    <property type="component" value="Unassembled WGS sequence"/>
</dbReference>
<gene>
    <name evidence="11" type="ORF">GBZ86_02335</name>
</gene>
<evidence type="ECO:0000256" key="8">
    <source>
        <dbReference type="ARBA" id="ARBA00023136"/>
    </source>
</evidence>